<comment type="caution">
    <text evidence="1">The sequence shown here is derived from an EMBL/GenBank/DDBJ whole genome shotgun (WGS) entry which is preliminary data.</text>
</comment>
<proteinExistence type="predicted"/>
<name>A0AAJ1UEF9_9RHOB</name>
<dbReference type="InterPro" id="IPR010430">
    <property type="entry name" value="DUF1028"/>
</dbReference>
<dbReference type="RefSeq" id="WP_317626143.1">
    <property type="nucleotide sequence ID" value="NZ_JANFFA010000002.1"/>
</dbReference>
<dbReference type="EMBL" id="JANFFA010000002">
    <property type="protein sequence ID" value="MDQ2094547.1"/>
    <property type="molecule type" value="Genomic_DNA"/>
</dbReference>
<dbReference type="Proteomes" id="UP001227162">
    <property type="component" value="Unassembled WGS sequence"/>
</dbReference>
<organism evidence="1 2">
    <name type="scientific">Rhodalgimonas zhirmunskyi</name>
    <dbReference type="NCBI Taxonomy" id="2964767"/>
    <lineage>
        <taxon>Bacteria</taxon>
        <taxon>Pseudomonadati</taxon>
        <taxon>Pseudomonadota</taxon>
        <taxon>Alphaproteobacteria</taxon>
        <taxon>Rhodobacterales</taxon>
        <taxon>Roseobacteraceae</taxon>
        <taxon>Rhodalgimonas</taxon>
    </lineage>
</organism>
<reference evidence="1" key="2">
    <citation type="submission" date="2023-04" db="EMBL/GenBank/DDBJ databases">
        <title>'Rhodoalgimonas zhirmunskyi' gen. nov., isolated from a red alga.</title>
        <authorList>
            <person name="Nedashkovskaya O.I."/>
            <person name="Otstavnykh N.Y."/>
            <person name="Bystritskaya E.P."/>
            <person name="Balabanova L.A."/>
            <person name="Isaeva M.P."/>
        </authorList>
    </citation>
    <scope>NUCLEOTIDE SEQUENCE</scope>
    <source>
        <strain evidence="1">10Alg 79</strain>
    </source>
</reference>
<reference evidence="1" key="1">
    <citation type="submission" date="2022-07" db="EMBL/GenBank/DDBJ databases">
        <authorList>
            <person name="Otstavnykh N."/>
            <person name="Isaeva M."/>
            <person name="Bystritskaya E."/>
        </authorList>
    </citation>
    <scope>NUCLEOTIDE SEQUENCE</scope>
    <source>
        <strain evidence="1">10Alg 79</strain>
    </source>
</reference>
<evidence type="ECO:0000313" key="1">
    <source>
        <dbReference type="EMBL" id="MDQ2094547.1"/>
    </source>
</evidence>
<dbReference type="AlphaFoldDB" id="A0AAJ1UEF9"/>
<dbReference type="SUPFAM" id="SSF56235">
    <property type="entry name" value="N-terminal nucleophile aminohydrolases (Ntn hydrolases)"/>
    <property type="match status" value="1"/>
</dbReference>
<dbReference type="PANTHER" id="PTHR39328:SF1">
    <property type="entry name" value="BLL2871 PROTEIN"/>
    <property type="match status" value="1"/>
</dbReference>
<dbReference type="InterPro" id="IPR029055">
    <property type="entry name" value="Ntn_hydrolases_N"/>
</dbReference>
<dbReference type="PANTHER" id="PTHR39328">
    <property type="entry name" value="BLL2871 PROTEIN"/>
    <property type="match status" value="1"/>
</dbReference>
<evidence type="ECO:0000313" key="2">
    <source>
        <dbReference type="Proteomes" id="UP001227162"/>
    </source>
</evidence>
<dbReference type="Pfam" id="PF06267">
    <property type="entry name" value="DUF1028"/>
    <property type="match status" value="1"/>
</dbReference>
<accession>A0AAJ1UEF9</accession>
<keyword evidence="2" id="KW-1185">Reference proteome</keyword>
<gene>
    <name evidence="1" type="ORF">NOI20_10545</name>
</gene>
<dbReference type="Gene3D" id="3.60.20.10">
    <property type="entry name" value="Glutamine Phosphoribosylpyrophosphate, subunit 1, domain 1"/>
    <property type="match status" value="1"/>
</dbReference>
<sequence length="222" mass="22966">MTFSLAGRDPETGEIGFAVATSSVCVGGRVGALTEGCVVFSQCRTDPRLHRYGLRNWEETGNAMSAMEAMQEAATALHWRQLGVFPARGEGLHFTGASCLGVAGGLTGANSLALGNFLGSDAVLPAMIEGFETAPGGLAERLVAGMLAGEAAGGERDPLQSAFIAVLGDDGLKDVDLRIDDSGDPLTDLKNMLTAWLPKSAAYRVRALDPDAAPSSSSIEHG</sequence>
<protein>
    <submittedName>
        <fullName evidence="1">DUF1028 domain-containing protein</fullName>
    </submittedName>
</protein>